<dbReference type="Proteomes" id="UP000266188">
    <property type="component" value="Unassembled WGS sequence"/>
</dbReference>
<protein>
    <submittedName>
        <fullName evidence="2">Uncharacterized protein</fullName>
    </submittedName>
</protein>
<accession>A0A3A2ZQV9</accession>
<evidence type="ECO:0000313" key="2">
    <source>
        <dbReference type="EMBL" id="RJE20295.1"/>
    </source>
</evidence>
<name>A0A3A2ZQV9_9EURO</name>
<dbReference type="EMBL" id="MVGC01000321">
    <property type="protein sequence ID" value="RJE20295.1"/>
    <property type="molecule type" value="Genomic_DNA"/>
</dbReference>
<evidence type="ECO:0000313" key="3">
    <source>
        <dbReference type="Proteomes" id="UP000266188"/>
    </source>
</evidence>
<comment type="caution">
    <text evidence="2">The sequence shown here is derived from an EMBL/GenBank/DDBJ whole genome shotgun (WGS) entry which is preliminary data.</text>
</comment>
<feature type="signal peptide" evidence="1">
    <location>
        <begin position="1"/>
        <end position="21"/>
    </location>
</feature>
<keyword evidence="3" id="KW-1185">Reference proteome</keyword>
<reference evidence="3" key="1">
    <citation type="submission" date="2017-02" db="EMBL/GenBank/DDBJ databases">
        <authorList>
            <person name="Tafer H."/>
            <person name="Lopandic K."/>
        </authorList>
    </citation>
    <scope>NUCLEOTIDE SEQUENCE [LARGE SCALE GENOMIC DNA]</scope>
    <source>
        <strain evidence="3">CBS 366.77</strain>
    </source>
</reference>
<keyword evidence="1" id="KW-0732">Signal</keyword>
<proteinExistence type="predicted"/>
<gene>
    <name evidence="2" type="ORF">PHISCL_07380</name>
</gene>
<organism evidence="2 3">
    <name type="scientific">Aspergillus sclerotialis</name>
    <dbReference type="NCBI Taxonomy" id="2070753"/>
    <lineage>
        <taxon>Eukaryota</taxon>
        <taxon>Fungi</taxon>
        <taxon>Dikarya</taxon>
        <taxon>Ascomycota</taxon>
        <taxon>Pezizomycotina</taxon>
        <taxon>Eurotiomycetes</taxon>
        <taxon>Eurotiomycetidae</taxon>
        <taxon>Eurotiales</taxon>
        <taxon>Aspergillaceae</taxon>
        <taxon>Aspergillus</taxon>
        <taxon>Aspergillus subgen. Polypaecilum</taxon>
    </lineage>
</organism>
<sequence length="262" mass="28116">MRSLASLGLITGLLAALSVNGAPNGEVVRSEQPHFSQDWLDALAQSTELYTPPDEDDGTAVEALAAQQRVNFNFRNAAFLLAGYGLTRGSENVKGMVANCRSKDFKEQGECAKHAVEAASALTFVWLGSSGVNGRQAVEVSQGVMNVMNELTGNQVKRDSCPVHEVSTDADLKVNFGDTVFGVMVSCESGCEVSQAGSTMSEVLGQMANFVINRQLQDVQFTVTLPNKRTVARCNIFFPGQYINDICPRKITGSGCQTHINA</sequence>
<evidence type="ECO:0000256" key="1">
    <source>
        <dbReference type="SAM" id="SignalP"/>
    </source>
</evidence>
<dbReference type="AlphaFoldDB" id="A0A3A2ZQV9"/>
<feature type="chain" id="PRO_5017413847" evidence="1">
    <location>
        <begin position="22"/>
        <end position="262"/>
    </location>
</feature>